<dbReference type="InterPro" id="IPR011761">
    <property type="entry name" value="ATP-grasp"/>
</dbReference>
<keyword evidence="4 8" id="KW-0436">Ligase</keyword>
<evidence type="ECO:0000256" key="5">
    <source>
        <dbReference type="ARBA" id="ARBA00023316"/>
    </source>
</evidence>
<reference evidence="8 9" key="1">
    <citation type="journal article" date="2019" name="Int. J. Syst. Evol. Microbiol.">
        <title>The Global Catalogue of Microorganisms (GCM) 10K type strain sequencing project: providing services to taxonomists for standard genome sequencing and annotation.</title>
        <authorList>
            <consortium name="The Broad Institute Genomics Platform"/>
            <consortium name="The Broad Institute Genome Sequencing Center for Infectious Disease"/>
            <person name="Wu L."/>
            <person name="Ma J."/>
        </authorList>
    </citation>
    <scope>NUCLEOTIDE SEQUENCE [LARGE SCALE GENOMIC DNA]</scope>
    <source>
        <strain evidence="8 9">JCM 14718</strain>
    </source>
</reference>
<evidence type="ECO:0000256" key="6">
    <source>
        <dbReference type="PROSITE-ProRule" id="PRU00409"/>
    </source>
</evidence>
<dbReference type="EMBL" id="BAAANY010000001">
    <property type="protein sequence ID" value="GAA1657794.1"/>
    <property type="molecule type" value="Genomic_DNA"/>
</dbReference>
<protein>
    <submittedName>
        <fullName evidence="8">D-alanine--D-alanine ligase family protein</fullName>
    </submittedName>
</protein>
<sequence length="305" mass="32864">MSCESAASIVTHLDSRRYDVVAVKISVAGRWRISGPDFPSRGRLPEADRLRSIWGTLERLRDVDIVLPALHGCHGQDGTIQSLLELARLPYVGNGTLASAAGMDREYARKLLAAAGLTVPDGVVLRAGRSDLTTAEKERLGLPVFVKPARAGSSLHVSTVDSWDDLAAAIAAARRIDPKVLVETAVRGRKIGIGVLETPDGAVHVSPPLDSTALEVPASVDQQTLVRLDRVARQAFAALDCTGLLRVTCFVDADGEVVVNEVNTFPRFTSASPYPRMWQAAGLDYPELLDTLIQTALRRRSGNQK</sequence>
<dbReference type="PANTHER" id="PTHR23132:SF25">
    <property type="entry name" value="D-ALANINE--D-ALANINE LIGASE A"/>
    <property type="match status" value="1"/>
</dbReference>
<dbReference type="Gene3D" id="3.30.1490.20">
    <property type="entry name" value="ATP-grasp fold, A domain"/>
    <property type="match status" value="1"/>
</dbReference>
<gene>
    <name evidence="8" type="ORF">GCM10009765_04100</name>
</gene>
<evidence type="ECO:0000256" key="1">
    <source>
        <dbReference type="ARBA" id="ARBA00001936"/>
    </source>
</evidence>
<dbReference type="PIRSF" id="PIRSF039102">
    <property type="entry name" value="Ddl/VanB"/>
    <property type="match status" value="1"/>
</dbReference>
<comment type="cofactor">
    <cofactor evidence="1">
        <name>Mn(2+)</name>
        <dbReference type="ChEBI" id="CHEBI:29035"/>
    </cofactor>
</comment>
<evidence type="ECO:0000256" key="3">
    <source>
        <dbReference type="ARBA" id="ARBA00010871"/>
    </source>
</evidence>
<dbReference type="InterPro" id="IPR011127">
    <property type="entry name" value="Dala_Dala_lig_N"/>
</dbReference>
<dbReference type="SUPFAM" id="SSF56059">
    <property type="entry name" value="Glutathione synthetase ATP-binding domain-like"/>
    <property type="match status" value="1"/>
</dbReference>
<dbReference type="Gene3D" id="3.30.470.20">
    <property type="entry name" value="ATP-grasp fold, B domain"/>
    <property type="match status" value="1"/>
</dbReference>
<comment type="similarity">
    <text evidence="3">Belongs to the D-alanine--D-alanine ligase family.</text>
</comment>
<dbReference type="InterPro" id="IPR013815">
    <property type="entry name" value="ATP_grasp_subdomain_1"/>
</dbReference>
<name>A0ABN2FRV8_9ACTN</name>
<accession>A0ABN2FRV8</accession>
<evidence type="ECO:0000313" key="9">
    <source>
        <dbReference type="Proteomes" id="UP001500618"/>
    </source>
</evidence>
<dbReference type="Proteomes" id="UP001500618">
    <property type="component" value="Unassembled WGS sequence"/>
</dbReference>
<dbReference type="InterPro" id="IPR011095">
    <property type="entry name" value="Dala_Dala_lig_C"/>
</dbReference>
<dbReference type="PROSITE" id="PS50975">
    <property type="entry name" value="ATP_GRASP"/>
    <property type="match status" value="1"/>
</dbReference>
<evidence type="ECO:0000256" key="4">
    <source>
        <dbReference type="ARBA" id="ARBA00022598"/>
    </source>
</evidence>
<keyword evidence="5" id="KW-0961">Cell wall biogenesis/degradation</keyword>
<evidence type="ECO:0000313" key="8">
    <source>
        <dbReference type="EMBL" id="GAA1657794.1"/>
    </source>
</evidence>
<dbReference type="Gene3D" id="3.40.50.20">
    <property type="match status" value="1"/>
</dbReference>
<comment type="cofactor">
    <cofactor evidence="2">
        <name>Mg(2+)</name>
        <dbReference type="ChEBI" id="CHEBI:18420"/>
    </cofactor>
</comment>
<dbReference type="InterPro" id="IPR016185">
    <property type="entry name" value="PreATP-grasp_dom_sf"/>
</dbReference>
<dbReference type="PANTHER" id="PTHR23132">
    <property type="entry name" value="D-ALANINE--D-ALANINE LIGASE"/>
    <property type="match status" value="1"/>
</dbReference>
<evidence type="ECO:0000256" key="2">
    <source>
        <dbReference type="ARBA" id="ARBA00001946"/>
    </source>
</evidence>
<dbReference type="Pfam" id="PF01820">
    <property type="entry name" value="Dala_Dala_lig_N"/>
    <property type="match status" value="1"/>
</dbReference>
<dbReference type="Pfam" id="PF07478">
    <property type="entry name" value="Dala_Dala_lig_C"/>
    <property type="match status" value="1"/>
</dbReference>
<keyword evidence="6" id="KW-0547">Nucleotide-binding</keyword>
<keyword evidence="6" id="KW-0067">ATP-binding</keyword>
<feature type="domain" description="ATP-grasp" evidence="7">
    <location>
        <begin position="109"/>
        <end position="294"/>
    </location>
</feature>
<evidence type="ECO:0000259" key="7">
    <source>
        <dbReference type="PROSITE" id="PS50975"/>
    </source>
</evidence>
<keyword evidence="9" id="KW-1185">Reference proteome</keyword>
<dbReference type="SUPFAM" id="SSF52440">
    <property type="entry name" value="PreATP-grasp domain"/>
    <property type="match status" value="1"/>
</dbReference>
<dbReference type="GO" id="GO:0016874">
    <property type="term" value="F:ligase activity"/>
    <property type="evidence" value="ECO:0007669"/>
    <property type="project" value="UniProtKB-KW"/>
</dbReference>
<organism evidence="8 9">
    <name type="scientific">Fodinicola feengrottensis</name>
    <dbReference type="NCBI Taxonomy" id="435914"/>
    <lineage>
        <taxon>Bacteria</taxon>
        <taxon>Bacillati</taxon>
        <taxon>Actinomycetota</taxon>
        <taxon>Actinomycetes</taxon>
        <taxon>Mycobacteriales</taxon>
        <taxon>Fodinicola</taxon>
    </lineage>
</organism>
<comment type="caution">
    <text evidence="8">The sequence shown here is derived from an EMBL/GenBank/DDBJ whole genome shotgun (WGS) entry which is preliminary data.</text>
</comment>
<dbReference type="InterPro" id="IPR005905">
    <property type="entry name" value="D_ala_D_ala"/>
</dbReference>
<proteinExistence type="inferred from homology"/>